<comment type="caution">
    <text evidence="3">The sequence shown here is derived from an EMBL/GenBank/DDBJ whole genome shotgun (WGS) entry which is preliminary data.</text>
</comment>
<dbReference type="EMBL" id="JABSTU010000010">
    <property type="protein sequence ID" value="KAH8019319.1"/>
    <property type="molecule type" value="Genomic_DNA"/>
</dbReference>
<keyword evidence="2" id="KW-0812">Transmembrane</keyword>
<feature type="region of interest" description="Disordered" evidence="1">
    <location>
        <begin position="1"/>
        <end position="36"/>
    </location>
</feature>
<keyword evidence="2" id="KW-1133">Transmembrane helix</keyword>
<proteinExistence type="predicted"/>
<protein>
    <submittedName>
        <fullName evidence="3">Uncharacterized protein</fullName>
    </submittedName>
</protein>
<gene>
    <name evidence="3" type="ORF">HPB51_018930</name>
</gene>
<sequence length="604" mass="65450">MSRERVTREASPISEYRSDASKLSNVPDALSSSARSAVVCRRPAPRNVAAAPGMATLPALLLLAVVAAMPLAAVADVPTTASSSGGPKHDGSAGLRQVGPQAPGVGLQQVGPQAPGAGLQQVVPQVSGIGLLQGRPQAPRVGLQQVGQSQVGQAPSAALPHSGPPQAVKAPSVGLQQGGQPQAAQAPGTLAGVHHGGQRHSAASLRALSAHKVRGGKHDDYEEEYDDDDDDEIMDVSGAARLKKDDLEKLQPFLKDIEKLYSRGFRRSHVMRSKNHHDGWLGMVHMQRHEDQQLMAGEAMDKNATVGGEAQPFVILAGRKPVNVSALPYLLKQPTLTVQTRDLNRDDKVAFYMSVSFEDQVAFHWYLNGRPLEEYDSMQILDMNSVAEAGNKSTRSRVSQIEIEHLLKLPTSTGKYEINCTATVDYTQHSLKYVIEPQLTDDCPPANCYDRHAICRNGKCVCDSPYPVRLSSVHTTCRTESFLETPCHHHEQCQYTTNNSECLEQGWCACRRSFGRTPQHMCVKKSGVNSRCDSDNQCAVYNATCILSHCTCSSDSMEENDHCVVVSRSVNRVHSNSASIQPRWAALALAGFFAFGSFCEQLVS</sequence>
<feature type="region of interest" description="Disordered" evidence="1">
    <location>
        <begin position="140"/>
        <end position="202"/>
    </location>
</feature>
<name>A0A9J6DB32_RHIMP</name>
<feature type="compositionally biased region" description="Low complexity" evidence="1">
    <location>
        <begin position="174"/>
        <end position="192"/>
    </location>
</feature>
<feature type="region of interest" description="Disordered" evidence="1">
    <location>
        <begin position="78"/>
        <end position="105"/>
    </location>
</feature>
<keyword evidence="2" id="KW-0472">Membrane</keyword>
<evidence type="ECO:0000313" key="4">
    <source>
        <dbReference type="Proteomes" id="UP000821866"/>
    </source>
</evidence>
<evidence type="ECO:0000313" key="3">
    <source>
        <dbReference type="EMBL" id="KAH8019319.1"/>
    </source>
</evidence>
<dbReference type="AlphaFoldDB" id="A0A9J6DB32"/>
<dbReference type="PANTHER" id="PTHR39069">
    <property type="entry name" value="ECDYSONE-INDUCIBLE GENE E1, ISOFORM A"/>
    <property type="match status" value="1"/>
</dbReference>
<feature type="transmembrane region" description="Helical" evidence="2">
    <location>
        <begin position="51"/>
        <end position="73"/>
    </location>
</feature>
<dbReference type="VEuPathDB" id="VectorBase:LOC119176759"/>
<evidence type="ECO:0000256" key="1">
    <source>
        <dbReference type="SAM" id="MobiDB-lite"/>
    </source>
</evidence>
<dbReference type="PANTHER" id="PTHR39069:SF1">
    <property type="entry name" value="ECDYSONE-INDUCIBLE GENE E1, ISOFORM A"/>
    <property type="match status" value="1"/>
</dbReference>
<keyword evidence="4" id="KW-1185">Reference proteome</keyword>
<reference evidence="3" key="1">
    <citation type="journal article" date="2020" name="Cell">
        <title>Large-Scale Comparative Analyses of Tick Genomes Elucidate Their Genetic Diversity and Vector Capacities.</title>
        <authorList>
            <consortium name="Tick Genome and Microbiome Consortium (TIGMIC)"/>
            <person name="Jia N."/>
            <person name="Wang J."/>
            <person name="Shi W."/>
            <person name="Du L."/>
            <person name="Sun Y."/>
            <person name="Zhan W."/>
            <person name="Jiang J.F."/>
            <person name="Wang Q."/>
            <person name="Zhang B."/>
            <person name="Ji P."/>
            <person name="Bell-Sakyi L."/>
            <person name="Cui X.M."/>
            <person name="Yuan T.T."/>
            <person name="Jiang B.G."/>
            <person name="Yang W.F."/>
            <person name="Lam T.T."/>
            <person name="Chang Q.C."/>
            <person name="Ding S.J."/>
            <person name="Wang X.J."/>
            <person name="Zhu J.G."/>
            <person name="Ruan X.D."/>
            <person name="Zhao L."/>
            <person name="Wei J.T."/>
            <person name="Ye R.Z."/>
            <person name="Que T.C."/>
            <person name="Du C.H."/>
            <person name="Zhou Y.H."/>
            <person name="Cheng J.X."/>
            <person name="Dai P.F."/>
            <person name="Guo W.B."/>
            <person name="Han X.H."/>
            <person name="Huang E.J."/>
            <person name="Li L.F."/>
            <person name="Wei W."/>
            <person name="Gao Y.C."/>
            <person name="Liu J.Z."/>
            <person name="Shao H.Z."/>
            <person name="Wang X."/>
            <person name="Wang C.C."/>
            <person name="Yang T.C."/>
            <person name="Huo Q.B."/>
            <person name="Li W."/>
            <person name="Chen H.Y."/>
            <person name="Chen S.E."/>
            <person name="Zhou L.G."/>
            <person name="Ni X.B."/>
            <person name="Tian J.H."/>
            <person name="Sheng Y."/>
            <person name="Liu T."/>
            <person name="Pan Y.S."/>
            <person name="Xia L.Y."/>
            <person name="Li J."/>
            <person name="Zhao F."/>
            <person name="Cao W.C."/>
        </authorList>
    </citation>
    <scope>NUCLEOTIDE SEQUENCE</scope>
    <source>
        <strain evidence="3">Rmic-2018</strain>
    </source>
</reference>
<reference evidence="3" key="2">
    <citation type="submission" date="2021-09" db="EMBL/GenBank/DDBJ databases">
        <authorList>
            <person name="Jia N."/>
            <person name="Wang J."/>
            <person name="Shi W."/>
            <person name="Du L."/>
            <person name="Sun Y."/>
            <person name="Zhan W."/>
            <person name="Jiang J."/>
            <person name="Wang Q."/>
            <person name="Zhang B."/>
            <person name="Ji P."/>
            <person name="Sakyi L.B."/>
            <person name="Cui X."/>
            <person name="Yuan T."/>
            <person name="Jiang B."/>
            <person name="Yang W."/>
            <person name="Lam T.T.-Y."/>
            <person name="Chang Q."/>
            <person name="Ding S."/>
            <person name="Wang X."/>
            <person name="Zhu J."/>
            <person name="Ruan X."/>
            <person name="Zhao L."/>
            <person name="Wei J."/>
            <person name="Que T."/>
            <person name="Du C."/>
            <person name="Cheng J."/>
            <person name="Dai P."/>
            <person name="Han X."/>
            <person name="Huang E."/>
            <person name="Gao Y."/>
            <person name="Liu J."/>
            <person name="Shao H."/>
            <person name="Ye R."/>
            <person name="Li L."/>
            <person name="Wei W."/>
            <person name="Wang X."/>
            <person name="Wang C."/>
            <person name="Huo Q."/>
            <person name="Li W."/>
            <person name="Guo W."/>
            <person name="Chen H."/>
            <person name="Chen S."/>
            <person name="Zhou L."/>
            <person name="Zhou L."/>
            <person name="Ni X."/>
            <person name="Tian J."/>
            <person name="Zhou Y."/>
            <person name="Sheng Y."/>
            <person name="Liu T."/>
            <person name="Pan Y."/>
            <person name="Xia L."/>
            <person name="Li J."/>
            <person name="Zhao F."/>
            <person name="Cao W."/>
        </authorList>
    </citation>
    <scope>NUCLEOTIDE SEQUENCE</scope>
    <source>
        <strain evidence="3">Rmic-2018</strain>
        <tissue evidence="3">Larvae</tissue>
    </source>
</reference>
<accession>A0A9J6DB32</accession>
<dbReference type="Proteomes" id="UP000821866">
    <property type="component" value="Chromosome 8"/>
</dbReference>
<evidence type="ECO:0000256" key="2">
    <source>
        <dbReference type="SAM" id="Phobius"/>
    </source>
</evidence>
<feature type="compositionally biased region" description="Low complexity" evidence="1">
    <location>
        <begin position="141"/>
        <end position="153"/>
    </location>
</feature>
<organism evidence="3 4">
    <name type="scientific">Rhipicephalus microplus</name>
    <name type="common">Cattle tick</name>
    <name type="synonym">Boophilus microplus</name>
    <dbReference type="NCBI Taxonomy" id="6941"/>
    <lineage>
        <taxon>Eukaryota</taxon>
        <taxon>Metazoa</taxon>
        <taxon>Ecdysozoa</taxon>
        <taxon>Arthropoda</taxon>
        <taxon>Chelicerata</taxon>
        <taxon>Arachnida</taxon>
        <taxon>Acari</taxon>
        <taxon>Parasitiformes</taxon>
        <taxon>Ixodida</taxon>
        <taxon>Ixodoidea</taxon>
        <taxon>Ixodidae</taxon>
        <taxon>Rhipicephalinae</taxon>
        <taxon>Rhipicephalus</taxon>
        <taxon>Boophilus</taxon>
    </lineage>
</organism>